<comment type="function">
    <text evidence="11">Component of the F(0) channel, it forms part of the peripheral stalk, linking F(1) to F(0). The b'-subunit is a diverged and duplicated form of b found in plants and photosynthetic bacteria.</text>
</comment>
<evidence type="ECO:0000256" key="11">
    <source>
        <dbReference type="ARBA" id="ARBA00025614"/>
    </source>
</evidence>
<evidence type="ECO:0000256" key="8">
    <source>
        <dbReference type="ARBA" id="ARBA00023136"/>
    </source>
</evidence>
<keyword evidence="16" id="KW-1185">Reference proteome</keyword>
<comment type="subcellular location">
    <subcellularLocation>
        <location evidence="13">Cell membrane</location>
        <topology evidence="13">Single-pass membrane protein</topology>
    </subcellularLocation>
    <subcellularLocation>
        <location evidence="12">Endomembrane system</location>
        <topology evidence="12">Single-pass membrane protein</topology>
    </subcellularLocation>
</comment>
<proteinExistence type="inferred from homology"/>
<evidence type="ECO:0000313" key="15">
    <source>
        <dbReference type="EMBL" id="MBL3579385.1"/>
    </source>
</evidence>
<keyword evidence="13" id="KW-1003">Cell membrane</keyword>
<evidence type="ECO:0000313" key="16">
    <source>
        <dbReference type="Proteomes" id="UP000635853"/>
    </source>
</evidence>
<dbReference type="Pfam" id="PF00430">
    <property type="entry name" value="ATP-synt_B"/>
    <property type="match status" value="1"/>
</dbReference>
<evidence type="ECO:0000256" key="5">
    <source>
        <dbReference type="ARBA" id="ARBA00022781"/>
    </source>
</evidence>
<keyword evidence="8 13" id="KW-0472">Membrane</keyword>
<protein>
    <recommendedName>
        <fullName evidence="13">ATP synthase subunit b</fullName>
    </recommendedName>
    <alternativeName>
        <fullName evidence="13">ATP synthase F(0) sector subunit b</fullName>
    </alternativeName>
    <alternativeName>
        <fullName evidence="13">ATPase subunit I</fullName>
    </alternativeName>
    <alternativeName>
        <fullName evidence="13">F-type ATPase subunit b</fullName>
        <shortName evidence="13">F-ATPase subunit b</shortName>
    </alternativeName>
</protein>
<evidence type="ECO:0000256" key="12">
    <source>
        <dbReference type="ARBA" id="ARBA00037847"/>
    </source>
</evidence>
<gene>
    <name evidence="13" type="primary">atpF</name>
    <name evidence="15" type="ORF">JMJ92_14635</name>
</gene>
<dbReference type="InterPro" id="IPR002146">
    <property type="entry name" value="ATP_synth_b/b'su_bac/chlpt"/>
</dbReference>
<dbReference type="PANTHER" id="PTHR33445:SF2">
    <property type="entry name" value="ATP SYNTHASE SUBUNIT B', CHLOROPLASTIC"/>
    <property type="match status" value="1"/>
</dbReference>
<dbReference type="RefSeq" id="WP_075785648.1">
    <property type="nucleotide sequence ID" value="NZ_JAESIL010000066.1"/>
</dbReference>
<dbReference type="PANTHER" id="PTHR33445">
    <property type="entry name" value="ATP SYNTHASE SUBUNIT B', CHLOROPLASTIC"/>
    <property type="match status" value="1"/>
</dbReference>
<dbReference type="EMBL" id="JAESIL010000066">
    <property type="protein sequence ID" value="MBL3579385.1"/>
    <property type="molecule type" value="Genomic_DNA"/>
</dbReference>
<comment type="similarity">
    <text evidence="1 13 14">Belongs to the ATPase B chain family.</text>
</comment>
<evidence type="ECO:0000256" key="2">
    <source>
        <dbReference type="ARBA" id="ARBA00022448"/>
    </source>
</evidence>
<feature type="transmembrane region" description="Helical" evidence="13">
    <location>
        <begin position="6"/>
        <end position="27"/>
    </location>
</feature>
<dbReference type="InterPro" id="IPR050059">
    <property type="entry name" value="ATP_synthase_B_chain"/>
</dbReference>
<comment type="function">
    <text evidence="10 13">F(1)F(0) ATP synthase produces ATP from ADP in the presence of a proton or sodium gradient. F-type ATPases consist of two structural domains, F(1) containing the extramembraneous catalytic core and F(0) containing the membrane proton channel, linked together by a central stalk and a peripheral stalk. During catalysis, ATP synthesis in the catalytic domain of F(1) is coupled via a rotary mechanism of the central stalk subunits to proton translocation.</text>
</comment>
<keyword evidence="2 13" id="KW-0813">Transport</keyword>
<evidence type="ECO:0000256" key="14">
    <source>
        <dbReference type="RuleBase" id="RU003848"/>
    </source>
</evidence>
<evidence type="ECO:0000256" key="9">
    <source>
        <dbReference type="ARBA" id="ARBA00023310"/>
    </source>
</evidence>
<keyword evidence="4 13" id="KW-0812">Transmembrane</keyword>
<keyword evidence="9 13" id="KW-0066">ATP synthesis</keyword>
<dbReference type="Proteomes" id="UP000635853">
    <property type="component" value="Unassembled WGS sequence"/>
</dbReference>
<evidence type="ECO:0000256" key="13">
    <source>
        <dbReference type="HAMAP-Rule" id="MF_01398"/>
    </source>
</evidence>
<evidence type="ECO:0000256" key="4">
    <source>
        <dbReference type="ARBA" id="ARBA00022692"/>
    </source>
</evidence>
<keyword evidence="7 13" id="KW-0406">Ion transport</keyword>
<reference evidence="16" key="1">
    <citation type="submission" date="2021-01" db="EMBL/GenBank/DDBJ databases">
        <title>Draft genomes of Rhodovulum sulfidophilum.</title>
        <authorList>
            <person name="Guzman M.S."/>
        </authorList>
    </citation>
    <scope>NUCLEOTIDE SEQUENCE [LARGE SCALE GENOMIC DNA]</scope>
    <source>
        <strain evidence="16">AB19</strain>
    </source>
</reference>
<keyword evidence="6 13" id="KW-1133">Transmembrane helix</keyword>
<evidence type="ECO:0000256" key="1">
    <source>
        <dbReference type="ARBA" id="ARBA00005513"/>
    </source>
</evidence>
<evidence type="ECO:0000256" key="3">
    <source>
        <dbReference type="ARBA" id="ARBA00022547"/>
    </source>
</evidence>
<name>A0ABS1RIA0_9RHOB</name>
<evidence type="ECO:0000256" key="6">
    <source>
        <dbReference type="ARBA" id="ARBA00022989"/>
    </source>
</evidence>
<evidence type="ECO:0000256" key="10">
    <source>
        <dbReference type="ARBA" id="ARBA00025198"/>
    </source>
</evidence>
<comment type="caution">
    <text evidence="15">The sequence shown here is derived from an EMBL/GenBank/DDBJ whole genome shotgun (WGS) entry which is preliminary data.</text>
</comment>
<evidence type="ECO:0000256" key="7">
    <source>
        <dbReference type="ARBA" id="ARBA00023065"/>
    </source>
</evidence>
<dbReference type="HAMAP" id="MF_01398">
    <property type="entry name" value="ATP_synth_b_bprime"/>
    <property type="match status" value="1"/>
</dbReference>
<keyword evidence="3 13" id="KW-0138">CF(0)</keyword>
<accession>A0ABS1RIA0</accession>
<organism evidence="15 16">
    <name type="scientific">Rhodovulum visakhapatnamense</name>
    <dbReference type="NCBI Taxonomy" id="364297"/>
    <lineage>
        <taxon>Bacteria</taxon>
        <taxon>Pseudomonadati</taxon>
        <taxon>Pseudomonadota</taxon>
        <taxon>Alphaproteobacteria</taxon>
        <taxon>Rhodobacterales</taxon>
        <taxon>Paracoccaceae</taxon>
        <taxon>Rhodovulum</taxon>
    </lineage>
</organism>
<keyword evidence="5 13" id="KW-0375">Hydrogen ion transport</keyword>
<sequence>MAIDFWALGLQAINVLVLVWLLSRVFWRPVVAAIATRQAAATAVTDAAAATQAKADAALAEVTQARDAISAERAAALDTAKTEAEATAKAAQAEAQTKADALLAAAKTTAAQDAETADADNAAQATELALTIAARLLKRLDSPKVQAAFMAQLVETISQMPEADRASLVDAPKGIELVSPVDPGDQKAAIETAVRKALGGVPELRFVTDPALIAGLELRSPHFVLHNSWQADLDVVRQAVQDAA</sequence>
<comment type="subunit">
    <text evidence="13">F-type ATPases have 2 components, F(1) - the catalytic core - and F(0) - the membrane proton channel. F(1) has five subunits: alpha(3), beta(3), gamma(1), delta(1), epsilon(1). F(0) has three main subunits: a(1), b(2) and c(10-14). The alpha and beta chains form an alternating ring which encloses part of the gamma chain. F(1) is attached to F(0) by a central stalk formed by the gamma and epsilon chains, while a peripheral stalk is formed by the delta and b chains.</text>
</comment>